<dbReference type="PIRSF" id="PIRSF000441">
    <property type="entry name" value="CysE"/>
    <property type="match status" value="1"/>
</dbReference>
<dbReference type="InterPro" id="IPR011004">
    <property type="entry name" value="Trimer_LpxA-like_sf"/>
</dbReference>
<keyword evidence="1 2" id="KW-0808">Transferase</keyword>
<proteinExistence type="inferred from homology"/>
<reference evidence="2" key="1">
    <citation type="submission" date="2019-01" db="EMBL/GenBank/DDBJ databases">
        <authorList>
            <person name="Lista F."/>
            <person name="Anselmo A."/>
        </authorList>
    </citation>
    <scope>NUCLEOTIDE SEQUENCE</scope>
    <source>
        <strain evidence="2">11S</strain>
    </source>
</reference>
<dbReference type="EMBL" id="SDCL01000066">
    <property type="protein sequence ID" value="TCX25577.1"/>
    <property type="molecule type" value="Genomic_DNA"/>
</dbReference>
<dbReference type="SUPFAM" id="SSF51161">
    <property type="entry name" value="Trimeric LpxA-like enzymes"/>
    <property type="match status" value="1"/>
</dbReference>
<evidence type="ECO:0000313" key="2">
    <source>
        <dbReference type="EMBL" id="TCX25577.1"/>
    </source>
</evidence>
<gene>
    <name evidence="2" type="ORF">ETE67_27505</name>
</gene>
<dbReference type="RefSeq" id="WP_039023224.1">
    <property type="nucleotide sequence ID" value="NZ_BIIV01000001.1"/>
</dbReference>
<name>A0A483I0S7_KLEPN</name>
<dbReference type="EC" id="2.3.1.-" evidence="1"/>
<dbReference type="GO" id="GO:0005737">
    <property type="term" value="C:cytoplasm"/>
    <property type="evidence" value="ECO:0007669"/>
    <property type="project" value="InterPro"/>
</dbReference>
<dbReference type="InterPro" id="IPR005881">
    <property type="entry name" value="Ser_O-AcTrfase"/>
</dbReference>
<organism evidence="2">
    <name type="scientific">Klebsiella pneumoniae</name>
    <dbReference type="NCBI Taxonomy" id="573"/>
    <lineage>
        <taxon>Bacteria</taxon>
        <taxon>Pseudomonadati</taxon>
        <taxon>Pseudomonadota</taxon>
        <taxon>Gammaproteobacteria</taxon>
        <taxon>Enterobacterales</taxon>
        <taxon>Enterobacteriaceae</taxon>
        <taxon>Klebsiella/Raoultella group</taxon>
        <taxon>Klebsiella</taxon>
        <taxon>Klebsiella pneumoniae complex</taxon>
    </lineage>
</organism>
<accession>A0A483I0S7</accession>
<dbReference type="Gene3D" id="2.160.10.10">
    <property type="entry name" value="Hexapeptide repeat proteins"/>
    <property type="match status" value="1"/>
</dbReference>
<dbReference type="GO" id="GO:0009001">
    <property type="term" value="F:serine O-acetyltransferase activity"/>
    <property type="evidence" value="ECO:0007669"/>
    <property type="project" value="InterPro"/>
</dbReference>
<keyword evidence="1" id="KW-0012">Acyltransferase</keyword>
<comment type="similarity">
    <text evidence="1">Belongs to the transferase hexapeptide repeat family.</text>
</comment>
<comment type="caution">
    <text evidence="2">The sequence shown here is derived from an EMBL/GenBank/DDBJ whole genome shotgun (WGS) entry which is preliminary data.</text>
</comment>
<sequence>MRNFIWEICHNPGIKSKMVVLLYRLATLHTKHYVIFYPITFCFVILNKIINEVIIGVEIPYQTRIGKCFRIWHAHAIVINKDCIIGDFFNIRQSCTLGANKKSYPDRFVIGNNVTMGAHSCILGDDITIGNDVIIGAGVILMENIPAGHYVIGSKPIVKKLKNF</sequence>
<protein>
    <recommendedName>
        <fullName evidence="1">Acetyltransferase</fullName>
        <ecNumber evidence="1">2.3.1.-</ecNumber>
    </recommendedName>
</protein>
<dbReference type="AlphaFoldDB" id="A0A483I0S7"/>
<dbReference type="GO" id="GO:0006535">
    <property type="term" value="P:cysteine biosynthetic process from serine"/>
    <property type="evidence" value="ECO:0007669"/>
    <property type="project" value="InterPro"/>
</dbReference>
<dbReference type="PANTHER" id="PTHR42811">
    <property type="entry name" value="SERINE ACETYLTRANSFERASE"/>
    <property type="match status" value="1"/>
</dbReference>
<evidence type="ECO:0000256" key="1">
    <source>
        <dbReference type="PIRNR" id="PIRNR000441"/>
    </source>
</evidence>